<gene>
    <name evidence="5" type="ORF">HMPREF9470_03348</name>
</gene>
<reference evidence="5 6" key="1">
    <citation type="submission" date="2011-04" db="EMBL/GenBank/DDBJ databases">
        <title>The Genome Sequence of Clostridium citroniae WAL-19142.</title>
        <authorList>
            <consortium name="The Broad Institute Genome Sequencing Platform"/>
            <person name="Earl A."/>
            <person name="Ward D."/>
            <person name="Feldgarden M."/>
            <person name="Gevers D."/>
            <person name="Warren Y.A."/>
            <person name="Tyrrell K.L."/>
            <person name="Citron D.M."/>
            <person name="Goldstein E.J."/>
            <person name="Daigneault M."/>
            <person name="Allen-Vercoe E."/>
            <person name="Young S.K."/>
            <person name="Zeng Q."/>
            <person name="Gargeya S."/>
            <person name="Fitzgerald M."/>
            <person name="Haas B."/>
            <person name="Abouelleil A."/>
            <person name="Alvarado L."/>
            <person name="Arachchi H.M."/>
            <person name="Berlin A."/>
            <person name="Brown A."/>
            <person name="Chapman S.B."/>
            <person name="Chen Z."/>
            <person name="Dunbar C."/>
            <person name="Freedman E."/>
            <person name="Gearin G."/>
            <person name="Gellesch M."/>
            <person name="Goldberg J."/>
            <person name="Griggs A."/>
            <person name="Gujja S."/>
            <person name="Heilman E.R."/>
            <person name="Heiman D."/>
            <person name="Howarth C."/>
            <person name="Larson L."/>
            <person name="Lui A."/>
            <person name="MacDonald P.J."/>
            <person name="Mehta T."/>
            <person name="Montmayeur A."/>
            <person name="Murphy C."/>
            <person name="Neiman D."/>
            <person name="Pearson M."/>
            <person name="Priest M."/>
            <person name="Roberts A."/>
            <person name="Saif S."/>
            <person name="Shea T."/>
            <person name="Shenoy N."/>
            <person name="Sisk P."/>
            <person name="Stolte C."/>
            <person name="Sykes S."/>
            <person name="White J."/>
            <person name="Yandava C."/>
            <person name="Wortman J."/>
            <person name="Nusbaum C."/>
            <person name="Birren B."/>
        </authorList>
    </citation>
    <scope>NUCLEOTIDE SEQUENCE [LARGE SCALE GENOMIC DNA]</scope>
    <source>
        <strain evidence="5 6">WAL-19142</strain>
    </source>
</reference>
<dbReference type="GeneID" id="93162120"/>
<dbReference type="InterPro" id="IPR009057">
    <property type="entry name" value="Homeodomain-like_sf"/>
</dbReference>
<dbReference type="Pfam" id="PF07883">
    <property type="entry name" value="Cupin_2"/>
    <property type="match status" value="1"/>
</dbReference>
<dbReference type="EMBL" id="ADLK01000024">
    <property type="protein sequence ID" value="KMW18438.1"/>
    <property type="molecule type" value="Genomic_DNA"/>
</dbReference>
<evidence type="ECO:0000313" key="5">
    <source>
        <dbReference type="EMBL" id="KMW18438.1"/>
    </source>
</evidence>
<dbReference type="InterPro" id="IPR014710">
    <property type="entry name" value="RmlC-like_jellyroll"/>
</dbReference>
<organism evidence="5 6">
    <name type="scientific">[Clostridium] citroniae WAL-19142</name>
    <dbReference type="NCBI Taxonomy" id="742734"/>
    <lineage>
        <taxon>Bacteria</taxon>
        <taxon>Bacillati</taxon>
        <taxon>Bacillota</taxon>
        <taxon>Clostridia</taxon>
        <taxon>Lachnospirales</taxon>
        <taxon>Lachnospiraceae</taxon>
        <taxon>Enterocloster</taxon>
    </lineage>
</organism>
<accession>A0A0J9C032</accession>
<evidence type="ECO:0000256" key="2">
    <source>
        <dbReference type="ARBA" id="ARBA00023125"/>
    </source>
</evidence>
<evidence type="ECO:0000313" key="6">
    <source>
        <dbReference type="Proteomes" id="UP000037392"/>
    </source>
</evidence>
<dbReference type="PRINTS" id="PR00032">
    <property type="entry name" value="HTHARAC"/>
</dbReference>
<protein>
    <recommendedName>
        <fullName evidence="4">HTH araC/xylS-type domain-containing protein</fullName>
    </recommendedName>
</protein>
<dbReference type="InterPro" id="IPR020449">
    <property type="entry name" value="Tscrpt_reg_AraC-type_HTH"/>
</dbReference>
<dbReference type="AlphaFoldDB" id="A0A0J9C032"/>
<keyword evidence="3" id="KW-0804">Transcription</keyword>
<proteinExistence type="predicted"/>
<dbReference type="Pfam" id="PF12833">
    <property type="entry name" value="HTH_18"/>
    <property type="match status" value="1"/>
</dbReference>
<name>A0A0J9C032_9FIRM</name>
<keyword evidence="2" id="KW-0238">DNA-binding</keyword>
<dbReference type="Gene3D" id="1.10.10.60">
    <property type="entry name" value="Homeodomain-like"/>
    <property type="match status" value="2"/>
</dbReference>
<dbReference type="PATRIC" id="fig|742734.4.peg.3586"/>
<dbReference type="SMART" id="SM00342">
    <property type="entry name" value="HTH_ARAC"/>
    <property type="match status" value="1"/>
</dbReference>
<dbReference type="OrthoDB" id="9778008at2"/>
<dbReference type="InterPro" id="IPR013096">
    <property type="entry name" value="Cupin_2"/>
</dbReference>
<dbReference type="InterPro" id="IPR011051">
    <property type="entry name" value="RmlC_Cupin_sf"/>
</dbReference>
<dbReference type="PANTHER" id="PTHR43280">
    <property type="entry name" value="ARAC-FAMILY TRANSCRIPTIONAL REGULATOR"/>
    <property type="match status" value="1"/>
</dbReference>
<dbReference type="InterPro" id="IPR018060">
    <property type="entry name" value="HTH_AraC"/>
</dbReference>
<dbReference type="Gene3D" id="2.60.120.10">
    <property type="entry name" value="Jelly Rolls"/>
    <property type="match status" value="1"/>
</dbReference>
<feature type="domain" description="HTH araC/xylS-type" evidence="4">
    <location>
        <begin position="202"/>
        <end position="300"/>
    </location>
</feature>
<dbReference type="PROSITE" id="PS01124">
    <property type="entry name" value="HTH_ARAC_FAMILY_2"/>
    <property type="match status" value="1"/>
</dbReference>
<sequence length="303" mass="34619">MQLNYLEVNGNLEEVTCHGSPAFPMEVYLDNLDLYPNRMIPWHWHRELEFVYVLTGTIEFQTGARIYVISEGQGGLLPSNMLHMVNPYRRQRGSTYCAVLADPYLLHGLSGGAVETRYVSSLTGSGEDFFLFDNSCSWHGKILDFIHEMYVCDVNRPAGYLWKLQILVQQSGLTLFEHLDEHLDTNQGNHSPCEDIRYQRVRACLEYIHQEYAGKVRLEDIADAACVSVSECCRDFRQVLGQAPVDYLISYRVRMGEYLLAHSDKSVLEIALAVGFSGSSHFSNTFFRYRGCTPLNYRKRGGK</sequence>
<keyword evidence="1" id="KW-0805">Transcription regulation</keyword>
<evidence type="ECO:0000256" key="1">
    <source>
        <dbReference type="ARBA" id="ARBA00023015"/>
    </source>
</evidence>
<evidence type="ECO:0000259" key="4">
    <source>
        <dbReference type="PROSITE" id="PS01124"/>
    </source>
</evidence>
<dbReference type="Proteomes" id="UP000037392">
    <property type="component" value="Unassembled WGS sequence"/>
</dbReference>
<dbReference type="SUPFAM" id="SSF46689">
    <property type="entry name" value="Homeodomain-like"/>
    <property type="match status" value="2"/>
</dbReference>
<dbReference type="SUPFAM" id="SSF51182">
    <property type="entry name" value="RmlC-like cupins"/>
    <property type="match status" value="1"/>
</dbReference>
<dbReference type="GO" id="GO:0003700">
    <property type="term" value="F:DNA-binding transcription factor activity"/>
    <property type="evidence" value="ECO:0007669"/>
    <property type="project" value="InterPro"/>
</dbReference>
<dbReference type="RefSeq" id="WP_048930255.1">
    <property type="nucleotide sequence ID" value="NZ_KQ235879.1"/>
</dbReference>
<evidence type="ECO:0000256" key="3">
    <source>
        <dbReference type="ARBA" id="ARBA00023163"/>
    </source>
</evidence>
<comment type="caution">
    <text evidence="5">The sequence shown here is derived from an EMBL/GenBank/DDBJ whole genome shotgun (WGS) entry which is preliminary data.</text>
</comment>
<dbReference type="GO" id="GO:0043565">
    <property type="term" value="F:sequence-specific DNA binding"/>
    <property type="evidence" value="ECO:0007669"/>
    <property type="project" value="InterPro"/>
</dbReference>
<dbReference type="PANTHER" id="PTHR43280:SF28">
    <property type="entry name" value="HTH-TYPE TRANSCRIPTIONAL ACTIVATOR RHAS"/>
    <property type="match status" value="1"/>
</dbReference>